<feature type="compositionally biased region" description="Acidic residues" evidence="1">
    <location>
        <begin position="220"/>
        <end position="231"/>
    </location>
</feature>
<dbReference type="EMBL" id="JBBBZM010000009">
    <property type="protein sequence ID" value="KAL0639721.1"/>
    <property type="molecule type" value="Genomic_DNA"/>
</dbReference>
<gene>
    <name evidence="2" type="ORF">Q9L58_001288</name>
</gene>
<name>A0ABR3GUW0_9PEZI</name>
<comment type="caution">
    <text evidence="2">The sequence shown here is derived from an EMBL/GenBank/DDBJ whole genome shotgun (WGS) entry which is preliminary data.</text>
</comment>
<organism evidence="2 3">
    <name type="scientific">Discina gigas</name>
    <dbReference type="NCBI Taxonomy" id="1032678"/>
    <lineage>
        <taxon>Eukaryota</taxon>
        <taxon>Fungi</taxon>
        <taxon>Dikarya</taxon>
        <taxon>Ascomycota</taxon>
        <taxon>Pezizomycotina</taxon>
        <taxon>Pezizomycetes</taxon>
        <taxon>Pezizales</taxon>
        <taxon>Discinaceae</taxon>
        <taxon>Discina</taxon>
    </lineage>
</organism>
<dbReference type="Pfam" id="PF20354">
    <property type="entry name" value="DUF6649"/>
    <property type="match status" value="1"/>
</dbReference>
<protein>
    <submittedName>
        <fullName evidence="2">Uncharacterized protein</fullName>
    </submittedName>
</protein>
<evidence type="ECO:0000256" key="1">
    <source>
        <dbReference type="SAM" id="MobiDB-lite"/>
    </source>
</evidence>
<accession>A0ABR3GUW0</accession>
<dbReference type="Proteomes" id="UP001447188">
    <property type="component" value="Unassembled WGS sequence"/>
</dbReference>
<evidence type="ECO:0000313" key="3">
    <source>
        <dbReference type="Proteomes" id="UP001447188"/>
    </source>
</evidence>
<dbReference type="InterPro" id="IPR046591">
    <property type="entry name" value="DUF6649"/>
</dbReference>
<evidence type="ECO:0000313" key="2">
    <source>
        <dbReference type="EMBL" id="KAL0639721.1"/>
    </source>
</evidence>
<feature type="region of interest" description="Disordered" evidence="1">
    <location>
        <begin position="1"/>
        <end position="25"/>
    </location>
</feature>
<keyword evidence="3" id="KW-1185">Reference proteome</keyword>
<reference evidence="2 3" key="1">
    <citation type="submission" date="2024-02" db="EMBL/GenBank/DDBJ databases">
        <title>Discinaceae phylogenomics.</title>
        <authorList>
            <person name="Dirks A.C."/>
            <person name="James T.Y."/>
        </authorList>
    </citation>
    <scope>NUCLEOTIDE SEQUENCE [LARGE SCALE GENOMIC DNA]</scope>
    <source>
        <strain evidence="2 3">ACD0624</strain>
    </source>
</reference>
<proteinExistence type="predicted"/>
<feature type="region of interest" description="Disordered" evidence="1">
    <location>
        <begin position="190"/>
        <end position="231"/>
    </location>
</feature>
<sequence>MDWTSNSSTGKKRPPNIDGEDDLVTEQPLSKKLAKLSLHMEEQSRNRRGTKARYLFTIPQHEAYKHPIHDGADQQLQKQQKQVTPPDDELMEVDNDNPHVVFIHDIDEELGSDDGDENDKKGLIFVPDIEKRLTRIPYALVNESSKISEPSFGTSQALVLYTVPSSLSVSREQDNVRRAIIEARARIRQKQAGDTRQQGLMEAGEVMADDVDGSGLNSGLDEDDPDAMDIE</sequence>